<evidence type="ECO:0000313" key="2">
    <source>
        <dbReference type="Proteomes" id="UP000298030"/>
    </source>
</evidence>
<dbReference type="EMBL" id="QPFP01000001">
    <property type="protein sequence ID" value="TEB40264.1"/>
    <property type="molecule type" value="Genomic_DNA"/>
</dbReference>
<organism evidence="1 2">
    <name type="scientific">Coprinellus micaceus</name>
    <name type="common">Glistening ink-cap mushroom</name>
    <name type="synonym">Coprinus micaceus</name>
    <dbReference type="NCBI Taxonomy" id="71717"/>
    <lineage>
        <taxon>Eukaryota</taxon>
        <taxon>Fungi</taxon>
        <taxon>Dikarya</taxon>
        <taxon>Basidiomycota</taxon>
        <taxon>Agaricomycotina</taxon>
        <taxon>Agaricomycetes</taxon>
        <taxon>Agaricomycetidae</taxon>
        <taxon>Agaricales</taxon>
        <taxon>Agaricineae</taxon>
        <taxon>Psathyrellaceae</taxon>
        <taxon>Coprinellus</taxon>
    </lineage>
</organism>
<comment type="caution">
    <text evidence="1">The sequence shown here is derived from an EMBL/GenBank/DDBJ whole genome shotgun (WGS) entry which is preliminary data.</text>
</comment>
<evidence type="ECO:0000313" key="1">
    <source>
        <dbReference type="EMBL" id="TEB40264.1"/>
    </source>
</evidence>
<proteinExistence type="predicted"/>
<gene>
    <name evidence="1" type="ORF">FA13DRAFT_1704308</name>
</gene>
<protein>
    <submittedName>
        <fullName evidence="1">Uncharacterized protein</fullName>
    </submittedName>
</protein>
<name>A0A4Y7U1V8_COPMI</name>
<dbReference type="AlphaFoldDB" id="A0A4Y7U1V8"/>
<dbReference type="Proteomes" id="UP000298030">
    <property type="component" value="Unassembled WGS sequence"/>
</dbReference>
<accession>A0A4Y7U1V8</accession>
<reference evidence="1 2" key="1">
    <citation type="journal article" date="2019" name="Nat. Ecol. Evol.">
        <title>Megaphylogeny resolves global patterns of mushroom evolution.</title>
        <authorList>
            <person name="Varga T."/>
            <person name="Krizsan K."/>
            <person name="Foldi C."/>
            <person name="Dima B."/>
            <person name="Sanchez-Garcia M."/>
            <person name="Sanchez-Ramirez S."/>
            <person name="Szollosi G.J."/>
            <person name="Szarkandi J.G."/>
            <person name="Papp V."/>
            <person name="Albert L."/>
            <person name="Andreopoulos W."/>
            <person name="Angelini C."/>
            <person name="Antonin V."/>
            <person name="Barry K.W."/>
            <person name="Bougher N.L."/>
            <person name="Buchanan P."/>
            <person name="Buyck B."/>
            <person name="Bense V."/>
            <person name="Catcheside P."/>
            <person name="Chovatia M."/>
            <person name="Cooper J."/>
            <person name="Damon W."/>
            <person name="Desjardin D."/>
            <person name="Finy P."/>
            <person name="Geml J."/>
            <person name="Haridas S."/>
            <person name="Hughes K."/>
            <person name="Justo A."/>
            <person name="Karasinski D."/>
            <person name="Kautmanova I."/>
            <person name="Kiss B."/>
            <person name="Kocsube S."/>
            <person name="Kotiranta H."/>
            <person name="LaButti K.M."/>
            <person name="Lechner B.E."/>
            <person name="Liimatainen K."/>
            <person name="Lipzen A."/>
            <person name="Lukacs Z."/>
            <person name="Mihaltcheva S."/>
            <person name="Morgado L.N."/>
            <person name="Niskanen T."/>
            <person name="Noordeloos M.E."/>
            <person name="Ohm R.A."/>
            <person name="Ortiz-Santana B."/>
            <person name="Ovrebo C."/>
            <person name="Racz N."/>
            <person name="Riley R."/>
            <person name="Savchenko A."/>
            <person name="Shiryaev A."/>
            <person name="Soop K."/>
            <person name="Spirin V."/>
            <person name="Szebenyi C."/>
            <person name="Tomsovsky M."/>
            <person name="Tulloss R.E."/>
            <person name="Uehling J."/>
            <person name="Grigoriev I.V."/>
            <person name="Vagvolgyi C."/>
            <person name="Papp T."/>
            <person name="Martin F.M."/>
            <person name="Miettinen O."/>
            <person name="Hibbett D.S."/>
            <person name="Nagy L.G."/>
        </authorList>
    </citation>
    <scope>NUCLEOTIDE SEQUENCE [LARGE SCALE GENOMIC DNA]</scope>
    <source>
        <strain evidence="1 2">FP101781</strain>
    </source>
</reference>
<keyword evidence="2" id="KW-1185">Reference proteome</keyword>
<sequence>MCDHGRGTAERENCVRSGDLELALRILMGCGVGGLRRRTLESARTPMEHRSKPASPADGIWNGVEEWLRRPCLRYREAGGGEFPDPEAYWLPPLHPLQLFSPLQALRALFFPTGVVDVDASARGRGSSPHFGRARRWIAVGALESKIRVWVRAGELEETEEASKADGRIDVGVLNGSKSSVEGLPRRNDVFQQIHFQAHVKVELYNTPLATETLTSGGDKGGIRRPNAGQLPPKETLDAVLRVFCGKIADWIQWPHEKQYDASHIHWWFSHLLRDEARAAVFLAFQNAHENMPVQTFLLPANLRGVEAVPPGVCGGQWLGSTNPAALWRLLPLSGWILDVEEASNFLNAILQLVTGIRSHSSKLAISSV</sequence>